<evidence type="ECO:0000256" key="1">
    <source>
        <dbReference type="ARBA" id="ARBA00022729"/>
    </source>
</evidence>
<comment type="similarity">
    <text evidence="6">Belongs to the glycosyl hydrolase 74 family.</text>
</comment>
<evidence type="ECO:0000259" key="7">
    <source>
        <dbReference type="Pfam" id="PF18962"/>
    </source>
</evidence>
<feature type="domain" description="Secretion system C-terminal sorting" evidence="7">
    <location>
        <begin position="747"/>
        <end position="816"/>
    </location>
</feature>
<evidence type="ECO:0000256" key="2">
    <source>
        <dbReference type="ARBA" id="ARBA00022801"/>
    </source>
</evidence>
<dbReference type="PANTHER" id="PTHR43739">
    <property type="entry name" value="XYLOGLUCANASE (EUROFUNG)"/>
    <property type="match status" value="1"/>
</dbReference>
<dbReference type="NCBIfam" id="TIGR04183">
    <property type="entry name" value="Por_Secre_tail"/>
    <property type="match status" value="1"/>
</dbReference>
<dbReference type="InterPro" id="IPR026444">
    <property type="entry name" value="Secre_tail"/>
</dbReference>
<dbReference type="SUPFAM" id="SSF110296">
    <property type="entry name" value="Oligoxyloglucan reducing end-specific cellobiohydrolase"/>
    <property type="match status" value="2"/>
</dbReference>
<dbReference type="Pfam" id="PF18962">
    <property type="entry name" value="Por_Secre_tail"/>
    <property type="match status" value="1"/>
</dbReference>
<dbReference type="Proteomes" id="UP000461730">
    <property type="component" value="Unassembled WGS sequence"/>
</dbReference>
<evidence type="ECO:0000256" key="3">
    <source>
        <dbReference type="ARBA" id="ARBA00023277"/>
    </source>
</evidence>
<reference evidence="8 9" key="1">
    <citation type="submission" date="2019-12" db="EMBL/GenBank/DDBJ databases">
        <title>Chitinophaga sp. strain ysch24 (GDMCC 1.1355), whole genome shotgun sequence.</title>
        <authorList>
            <person name="Zhang X."/>
        </authorList>
    </citation>
    <scope>NUCLEOTIDE SEQUENCE [LARGE SCALE GENOMIC DNA]</scope>
    <source>
        <strain evidence="9">ysch24</strain>
    </source>
</reference>
<dbReference type="GO" id="GO:0010411">
    <property type="term" value="P:xyloglucan metabolic process"/>
    <property type="evidence" value="ECO:0007669"/>
    <property type="project" value="TreeGrafter"/>
</dbReference>
<dbReference type="RefSeq" id="WP_157305619.1">
    <property type="nucleotide sequence ID" value="NZ_WRXN01000002.1"/>
</dbReference>
<dbReference type="GO" id="GO:0000272">
    <property type="term" value="P:polysaccharide catabolic process"/>
    <property type="evidence" value="ECO:0007669"/>
    <property type="project" value="UniProtKB-KW"/>
</dbReference>
<comment type="caution">
    <text evidence="8">The sequence shown here is derived from an EMBL/GenBank/DDBJ whole genome shotgun (WGS) entry which is preliminary data.</text>
</comment>
<dbReference type="InterPro" id="IPR052025">
    <property type="entry name" value="Xyloglucanase_GH74"/>
</dbReference>
<gene>
    <name evidence="8" type="ORF">GO493_08050</name>
</gene>
<keyword evidence="2" id="KW-0378">Hydrolase</keyword>
<accession>A0A7K1U1H5</accession>
<evidence type="ECO:0000256" key="5">
    <source>
        <dbReference type="ARBA" id="ARBA00023326"/>
    </source>
</evidence>
<dbReference type="PANTHER" id="PTHR43739:SF2">
    <property type="entry name" value="OLIGOXYLOGLUCAN-REDUCING END-SPECIFIC XYLOGLUCANASE-RELATED"/>
    <property type="match status" value="1"/>
</dbReference>
<dbReference type="AlphaFoldDB" id="A0A7K1U1H5"/>
<dbReference type="Gene3D" id="2.130.10.10">
    <property type="entry name" value="YVTN repeat-like/Quinoprotein amine dehydrogenase"/>
    <property type="match status" value="2"/>
</dbReference>
<dbReference type="InterPro" id="IPR015943">
    <property type="entry name" value="WD40/YVTN_repeat-like_dom_sf"/>
</dbReference>
<keyword evidence="3" id="KW-0119">Carbohydrate metabolism</keyword>
<keyword evidence="5" id="KW-0624">Polysaccharide degradation</keyword>
<dbReference type="EMBL" id="WRXN01000002">
    <property type="protein sequence ID" value="MVT08209.1"/>
    <property type="molecule type" value="Genomic_DNA"/>
</dbReference>
<keyword evidence="1" id="KW-0732">Signal</keyword>
<keyword evidence="4" id="KW-0326">Glycosidase</keyword>
<evidence type="ECO:0000256" key="4">
    <source>
        <dbReference type="ARBA" id="ARBA00023295"/>
    </source>
</evidence>
<protein>
    <submittedName>
        <fullName evidence="8">T9SS type A sorting domain-containing protein</fullName>
    </submittedName>
</protein>
<evidence type="ECO:0000313" key="8">
    <source>
        <dbReference type="EMBL" id="MVT08209.1"/>
    </source>
</evidence>
<sequence length="818" mass="86592">MKTISELLKGKTICLQSLLIGTLSLSIAGNSVKAQTYGSVAIGGGGFVSGIIPSKTEANLIYARTDVGGAYRWDNANSRWIPLLDWVSSGQTSYLGVESLAIDPINSNNVYMLVGTSYFNGGITAILRSSDKGNSFSVTDVTSQFKTNGNGMGRQNGEKLQVDPNNNTILYCGTRANGLFKSTNSGVSWSRLTSLNVTTTANGNGVSFVVLDKSSVSGGATQRIFVGVSQTGTNFYRSNNGGSSFTAVSGAPTSLMPQRAVLASDGNLYITYADKEGPWNPSTGQVWKYNVSSGAWTNVTPSGITSPFSGISVDPNNASRLMLSTINVYNSQGGAWGDQFYYSTNGGSSWTNVVSRGFTLNSNGVPWLNSSQSIHWAGCIEFDPFSTSKVWVTSGNGVFRNDAIETSGTWNAMVKNLEETVPLDMVSIPGGPIMSAIGDYDGFKQTSPSAYGTQHAPTMGSNSGIAYAAASTSKLVRVGSSIYYTTNQGSSWTQTNLPPANGSTASNSGYVALSTSGGRILYSPANGNNTTMYYSTNNGSSWTTVGGISFNTRPVSDLVTDNRFYAYNQANGYLYYSTNGTSFSQGAYTGGTYGSVHVRAVPGFTGHVWVALYGGGLAYTTNGISSGTAFTKLSNVSACSAVGFGATASGASYPTVYIWGTVNGVEGVYRSVNRGTSWTRINDNDHEWGGPGNGQFVIGDMNTYGRVYISTAGRGIAYIESGSVSSARTANSILEEPAVTKSKVSAFPNPVTDMLKVQLTDDQKESRIFLLNSNGQVVFFGRTVNSLYNISMSELPTGIYYLKIEKEGKSTVTKVVKR</sequence>
<dbReference type="GO" id="GO:0016798">
    <property type="term" value="F:hydrolase activity, acting on glycosyl bonds"/>
    <property type="evidence" value="ECO:0007669"/>
    <property type="project" value="UniProtKB-KW"/>
</dbReference>
<keyword evidence="9" id="KW-1185">Reference proteome</keyword>
<proteinExistence type="inferred from homology"/>
<organism evidence="8 9">
    <name type="scientific">Chitinophaga tropicalis</name>
    <dbReference type="NCBI Taxonomy" id="2683588"/>
    <lineage>
        <taxon>Bacteria</taxon>
        <taxon>Pseudomonadati</taxon>
        <taxon>Bacteroidota</taxon>
        <taxon>Chitinophagia</taxon>
        <taxon>Chitinophagales</taxon>
        <taxon>Chitinophagaceae</taxon>
        <taxon>Chitinophaga</taxon>
    </lineage>
</organism>
<evidence type="ECO:0000256" key="6">
    <source>
        <dbReference type="ARBA" id="ARBA00037986"/>
    </source>
</evidence>
<name>A0A7K1U1H5_9BACT</name>
<evidence type="ECO:0000313" key="9">
    <source>
        <dbReference type="Proteomes" id="UP000461730"/>
    </source>
</evidence>